<comment type="similarity">
    <text evidence="2 8">Belongs to the 4-toluene sulfonate uptake permease (TSUP) (TC 2.A.102) family.</text>
</comment>
<dbReference type="PANTHER" id="PTHR30269:SF37">
    <property type="entry name" value="MEMBRANE TRANSPORTER PROTEIN"/>
    <property type="match status" value="1"/>
</dbReference>
<proteinExistence type="inferred from homology"/>
<comment type="caution">
    <text evidence="9">The sequence shown here is derived from an EMBL/GenBank/DDBJ whole genome shotgun (WGS) entry which is preliminary data.</text>
</comment>
<keyword evidence="4 8" id="KW-1003">Cell membrane</keyword>
<keyword evidence="3" id="KW-0813">Transport</keyword>
<dbReference type="EMBL" id="JAHJDP010000002">
    <property type="protein sequence ID" value="MBU2689293.1"/>
    <property type="molecule type" value="Genomic_DNA"/>
</dbReference>
<evidence type="ECO:0000256" key="2">
    <source>
        <dbReference type="ARBA" id="ARBA00009142"/>
    </source>
</evidence>
<dbReference type="Pfam" id="PF01925">
    <property type="entry name" value="TauE"/>
    <property type="match status" value="1"/>
</dbReference>
<dbReference type="InterPro" id="IPR002781">
    <property type="entry name" value="TM_pro_TauE-like"/>
</dbReference>
<keyword evidence="7 8" id="KW-0472">Membrane</keyword>
<dbReference type="AlphaFoldDB" id="A0A948RTI9"/>
<evidence type="ECO:0000313" key="10">
    <source>
        <dbReference type="Proteomes" id="UP000777784"/>
    </source>
</evidence>
<keyword evidence="5 8" id="KW-0812">Transmembrane</keyword>
<feature type="transmembrane region" description="Helical" evidence="8">
    <location>
        <begin position="102"/>
        <end position="121"/>
    </location>
</feature>
<sequence>MNFNILYILGIAVVIFLASAIQSAVGFAFALFAAPLLIWMGMPLPHVIATMAVCSFLQSVLGASRLRASVPWKSSLVATATRTVMVGVGLLALRSIVSWDPMVIKMIVGFILCVLVGIQMIGRKPPVESVHWIWGGLAFSSSGILAGVSGMGGPPLVLWSLAHNWSAEKTRGFLFAVFATSIPVQLALLYIAFGPDILHSVLLALLLTPAVFLGASIGMPIGNRMSKPALRKIINIILLIIGLASIIPAVIHGVWG</sequence>
<feature type="transmembrane region" description="Helical" evidence="8">
    <location>
        <begin position="199"/>
        <end position="221"/>
    </location>
</feature>
<reference evidence="9" key="1">
    <citation type="submission" date="2021-05" db="EMBL/GenBank/DDBJ databases">
        <title>Energy efficiency and biological interactions define the core microbiome of deep oligotrophic groundwater.</title>
        <authorList>
            <person name="Mehrshad M."/>
            <person name="Lopez-Fernandez M."/>
            <person name="Bell E."/>
            <person name="Bernier-Latmani R."/>
            <person name="Bertilsson S."/>
            <person name="Dopson M."/>
        </authorList>
    </citation>
    <scope>NUCLEOTIDE SEQUENCE</scope>
    <source>
        <strain evidence="9">Modern_marine.mb.64</strain>
    </source>
</reference>
<keyword evidence="6 8" id="KW-1133">Transmembrane helix</keyword>
<name>A0A948RTI9_UNCEI</name>
<feature type="transmembrane region" description="Helical" evidence="8">
    <location>
        <begin position="44"/>
        <end position="63"/>
    </location>
</feature>
<evidence type="ECO:0000256" key="8">
    <source>
        <dbReference type="RuleBase" id="RU363041"/>
    </source>
</evidence>
<evidence type="ECO:0000256" key="4">
    <source>
        <dbReference type="ARBA" id="ARBA00022475"/>
    </source>
</evidence>
<gene>
    <name evidence="9" type="ORF">KJ970_00055</name>
</gene>
<feature type="transmembrane region" description="Helical" evidence="8">
    <location>
        <begin position="233"/>
        <end position="255"/>
    </location>
</feature>
<organism evidence="9 10">
    <name type="scientific">Eiseniibacteriota bacterium</name>
    <dbReference type="NCBI Taxonomy" id="2212470"/>
    <lineage>
        <taxon>Bacteria</taxon>
        <taxon>Candidatus Eiseniibacteriota</taxon>
    </lineage>
</organism>
<accession>A0A948RTI9</accession>
<evidence type="ECO:0000256" key="3">
    <source>
        <dbReference type="ARBA" id="ARBA00022448"/>
    </source>
</evidence>
<dbReference type="GO" id="GO:0005886">
    <property type="term" value="C:plasma membrane"/>
    <property type="evidence" value="ECO:0007669"/>
    <property type="project" value="UniProtKB-SubCell"/>
</dbReference>
<protein>
    <recommendedName>
        <fullName evidence="8">Probable membrane transporter protein</fullName>
    </recommendedName>
</protein>
<comment type="subcellular location">
    <subcellularLocation>
        <location evidence="1 8">Cell membrane</location>
        <topology evidence="1 8">Multi-pass membrane protein</topology>
    </subcellularLocation>
</comment>
<evidence type="ECO:0000256" key="6">
    <source>
        <dbReference type="ARBA" id="ARBA00022989"/>
    </source>
</evidence>
<evidence type="ECO:0000256" key="1">
    <source>
        <dbReference type="ARBA" id="ARBA00004651"/>
    </source>
</evidence>
<dbReference type="PANTHER" id="PTHR30269">
    <property type="entry name" value="TRANSMEMBRANE PROTEIN YFCA"/>
    <property type="match status" value="1"/>
</dbReference>
<dbReference type="InterPro" id="IPR052017">
    <property type="entry name" value="TSUP"/>
</dbReference>
<evidence type="ECO:0000256" key="5">
    <source>
        <dbReference type="ARBA" id="ARBA00022692"/>
    </source>
</evidence>
<evidence type="ECO:0000313" key="9">
    <source>
        <dbReference type="EMBL" id="MBU2689293.1"/>
    </source>
</evidence>
<feature type="transmembrane region" description="Helical" evidence="8">
    <location>
        <begin position="173"/>
        <end position="193"/>
    </location>
</feature>
<dbReference type="Proteomes" id="UP000777784">
    <property type="component" value="Unassembled WGS sequence"/>
</dbReference>
<evidence type="ECO:0000256" key="7">
    <source>
        <dbReference type="ARBA" id="ARBA00023136"/>
    </source>
</evidence>
<feature type="transmembrane region" description="Helical" evidence="8">
    <location>
        <begin position="6"/>
        <end position="32"/>
    </location>
</feature>
<feature type="transmembrane region" description="Helical" evidence="8">
    <location>
        <begin position="133"/>
        <end position="161"/>
    </location>
</feature>